<feature type="compositionally biased region" description="Low complexity" evidence="2">
    <location>
        <begin position="1283"/>
        <end position="1300"/>
    </location>
</feature>
<dbReference type="Proteomes" id="UP000075714">
    <property type="component" value="Unassembled WGS sequence"/>
</dbReference>
<feature type="compositionally biased region" description="Pro residues" evidence="2">
    <location>
        <begin position="506"/>
        <end position="520"/>
    </location>
</feature>
<feature type="coiled-coil region" evidence="1">
    <location>
        <begin position="747"/>
        <end position="781"/>
    </location>
</feature>
<feature type="region of interest" description="Disordered" evidence="2">
    <location>
        <begin position="1349"/>
        <end position="1377"/>
    </location>
</feature>
<feature type="region of interest" description="Disordered" evidence="2">
    <location>
        <begin position="1729"/>
        <end position="1752"/>
    </location>
</feature>
<accession>A0A150GML9</accession>
<feature type="compositionally biased region" description="Basic residues" evidence="2">
    <location>
        <begin position="1910"/>
        <end position="1919"/>
    </location>
</feature>
<evidence type="ECO:0000256" key="2">
    <source>
        <dbReference type="SAM" id="MobiDB-lite"/>
    </source>
</evidence>
<dbReference type="InterPro" id="IPR016181">
    <property type="entry name" value="Acyl_CoA_acyltransferase"/>
</dbReference>
<evidence type="ECO:0000256" key="1">
    <source>
        <dbReference type="SAM" id="Coils"/>
    </source>
</evidence>
<feature type="compositionally biased region" description="Low complexity" evidence="2">
    <location>
        <begin position="276"/>
        <end position="292"/>
    </location>
</feature>
<dbReference type="GO" id="GO:0006357">
    <property type="term" value="P:regulation of transcription by RNA polymerase II"/>
    <property type="evidence" value="ECO:0007669"/>
    <property type="project" value="TreeGrafter"/>
</dbReference>
<feature type="compositionally biased region" description="Low complexity" evidence="2">
    <location>
        <begin position="324"/>
        <end position="335"/>
    </location>
</feature>
<feature type="region of interest" description="Disordered" evidence="2">
    <location>
        <begin position="1399"/>
        <end position="1466"/>
    </location>
</feature>
<feature type="compositionally biased region" description="Basic residues" evidence="2">
    <location>
        <begin position="489"/>
        <end position="503"/>
    </location>
</feature>
<protein>
    <recommendedName>
        <fullName evidence="3">N-acetyltransferase domain-containing protein</fullName>
    </recommendedName>
</protein>
<dbReference type="GO" id="GO:0016747">
    <property type="term" value="F:acyltransferase activity, transferring groups other than amino-acyl groups"/>
    <property type="evidence" value="ECO:0007669"/>
    <property type="project" value="InterPro"/>
</dbReference>
<feature type="compositionally biased region" description="Low complexity" evidence="2">
    <location>
        <begin position="790"/>
        <end position="799"/>
    </location>
</feature>
<feature type="compositionally biased region" description="Low complexity" evidence="2">
    <location>
        <begin position="1935"/>
        <end position="1947"/>
    </location>
</feature>
<feature type="compositionally biased region" description="Low complexity" evidence="2">
    <location>
        <begin position="1231"/>
        <end position="1248"/>
    </location>
</feature>
<feature type="region of interest" description="Disordered" evidence="2">
    <location>
        <begin position="1979"/>
        <end position="2020"/>
    </location>
</feature>
<name>A0A150GML9_GONPE</name>
<feature type="region of interest" description="Disordered" evidence="2">
    <location>
        <begin position="2242"/>
        <end position="2261"/>
    </location>
</feature>
<feature type="compositionally biased region" description="Basic and acidic residues" evidence="2">
    <location>
        <begin position="2156"/>
        <end position="2166"/>
    </location>
</feature>
<feature type="compositionally biased region" description="Gly residues" evidence="2">
    <location>
        <begin position="2167"/>
        <end position="2182"/>
    </location>
</feature>
<feature type="region of interest" description="Disordered" evidence="2">
    <location>
        <begin position="842"/>
        <end position="956"/>
    </location>
</feature>
<evidence type="ECO:0000259" key="3">
    <source>
        <dbReference type="PROSITE" id="PS51186"/>
    </source>
</evidence>
<dbReference type="InterPro" id="IPR056511">
    <property type="entry name" value="IDM1_C"/>
</dbReference>
<feature type="compositionally biased region" description="Low complexity" evidence="2">
    <location>
        <begin position="1399"/>
        <end position="1412"/>
    </location>
</feature>
<feature type="region of interest" description="Disordered" evidence="2">
    <location>
        <begin position="790"/>
        <end position="814"/>
    </location>
</feature>
<comment type="caution">
    <text evidence="4">The sequence shown here is derived from an EMBL/GenBank/DDBJ whole genome shotgun (WGS) entry which is preliminary data.</text>
</comment>
<dbReference type="InterPro" id="IPR000182">
    <property type="entry name" value="GNAT_dom"/>
</dbReference>
<feature type="domain" description="N-acetyltransferase" evidence="3">
    <location>
        <begin position="118"/>
        <end position="276"/>
    </location>
</feature>
<feature type="region of interest" description="Disordered" evidence="2">
    <location>
        <begin position="1804"/>
        <end position="1833"/>
    </location>
</feature>
<evidence type="ECO:0000313" key="5">
    <source>
        <dbReference type="Proteomes" id="UP000075714"/>
    </source>
</evidence>
<feature type="compositionally biased region" description="Polar residues" evidence="2">
    <location>
        <begin position="2244"/>
        <end position="2257"/>
    </location>
</feature>
<feature type="compositionally biased region" description="Basic residues" evidence="2">
    <location>
        <begin position="386"/>
        <end position="401"/>
    </location>
</feature>
<dbReference type="GO" id="GO:0005634">
    <property type="term" value="C:nucleus"/>
    <property type="evidence" value="ECO:0007669"/>
    <property type="project" value="TreeGrafter"/>
</dbReference>
<reference evidence="5" key="1">
    <citation type="journal article" date="2016" name="Nat. Commun.">
        <title>The Gonium pectorale genome demonstrates co-option of cell cycle regulation during the evolution of multicellularity.</title>
        <authorList>
            <person name="Hanschen E.R."/>
            <person name="Marriage T.N."/>
            <person name="Ferris P.J."/>
            <person name="Hamaji T."/>
            <person name="Toyoda A."/>
            <person name="Fujiyama A."/>
            <person name="Neme R."/>
            <person name="Noguchi H."/>
            <person name="Minakuchi Y."/>
            <person name="Suzuki M."/>
            <person name="Kawai-Toyooka H."/>
            <person name="Smith D.R."/>
            <person name="Sparks H."/>
            <person name="Anderson J."/>
            <person name="Bakaric R."/>
            <person name="Luria V."/>
            <person name="Karger A."/>
            <person name="Kirschner M.W."/>
            <person name="Durand P.M."/>
            <person name="Michod R.E."/>
            <person name="Nozaki H."/>
            <person name="Olson B.J."/>
        </authorList>
    </citation>
    <scope>NUCLEOTIDE SEQUENCE [LARGE SCALE GENOMIC DNA]</scope>
    <source>
        <strain evidence="5">NIES-2863</strain>
    </source>
</reference>
<feature type="region of interest" description="Disordered" evidence="2">
    <location>
        <begin position="2124"/>
        <end position="2182"/>
    </location>
</feature>
<feature type="region of interest" description="Disordered" evidence="2">
    <location>
        <begin position="1599"/>
        <end position="1626"/>
    </location>
</feature>
<gene>
    <name evidence="4" type="ORF">GPECTOR_14g31</name>
</gene>
<keyword evidence="1" id="KW-0175">Coiled coil</keyword>
<dbReference type="PANTHER" id="PTHR46309">
    <property type="entry name" value="PHD FINGER PROTEIN 12"/>
    <property type="match status" value="1"/>
</dbReference>
<feature type="compositionally biased region" description="Acidic residues" evidence="2">
    <location>
        <begin position="423"/>
        <end position="436"/>
    </location>
</feature>
<feature type="compositionally biased region" description="Low complexity" evidence="2">
    <location>
        <begin position="1851"/>
        <end position="1863"/>
    </location>
</feature>
<proteinExistence type="predicted"/>
<feature type="region of interest" description="Disordered" evidence="2">
    <location>
        <begin position="630"/>
        <end position="683"/>
    </location>
</feature>
<feature type="compositionally biased region" description="Low complexity" evidence="2">
    <location>
        <begin position="1444"/>
        <end position="1457"/>
    </location>
</feature>
<dbReference type="STRING" id="33097.A0A150GML9"/>
<evidence type="ECO:0000313" key="4">
    <source>
        <dbReference type="EMBL" id="KXZ51044.1"/>
    </source>
</evidence>
<dbReference type="GO" id="GO:0003714">
    <property type="term" value="F:transcription corepressor activity"/>
    <property type="evidence" value="ECO:0007669"/>
    <property type="project" value="InterPro"/>
</dbReference>
<dbReference type="Pfam" id="PF23209">
    <property type="entry name" value="IDM1_C"/>
    <property type="match status" value="1"/>
</dbReference>
<feature type="compositionally biased region" description="Low complexity" evidence="2">
    <location>
        <begin position="856"/>
        <end position="887"/>
    </location>
</feature>
<dbReference type="PANTHER" id="PTHR46309:SF1">
    <property type="entry name" value="PHD FINGER PROTEIN 12"/>
    <property type="match status" value="1"/>
</dbReference>
<feature type="compositionally biased region" description="Low complexity" evidence="2">
    <location>
        <begin position="1000"/>
        <end position="1026"/>
    </location>
</feature>
<organism evidence="4 5">
    <name type="scientific">Gonium pectorale</name>
    <name type="common">Green alga</name>
    <dbReference type="NCBI Taxonomy" id="33097"/>
    <lineage>
        <taxon>Eukaryota</taxon>
        <taxon>Viridiplantae</taxon>
        <taxon>Chlorophyta</taxon>
        <taxon>core chlorophytes</taxon>
        <taxon>Chlorophyceae</taxon>
        <taxon>CS clade</taxon>
        <taxon>Chlamydomonadales</taxon>
        <taxon>Volvocaceae</taxon>
        <taxon>Gonium</taxon>
    </lineage>
</organism>
<feature type="compositionally biased region" description="Low complexity" evidence="2">
    <location>
        <begin position="447"/>
        <end position="486"/>
    </location>
</feature>
<feature type="region of interest" description="Disordered" evidence="2">
    <location>
        <begin position="1935"/>
        <end position="1958"/>
    </location>
</feature>
<dbReference type="EMBL" id="LSYV01000015">
    <property type="protein sequence ID" value="KXZ51044.1"/>
    <property type="molecule type" value="Genomic_DNA"/>
</dbReference>
<dbReference type="OrthoDB" id="429143at2759"/>
<feature type="region of interest" description="Disordered" evidence="2">
    <location>
        <begin position="276"/>
        <end position="556"/>
    </location>
</feature>
<keyword evidence="5" id="KW-1185">Reference proteome</keyword>
<dbReference type="SUPFAM" id="SSF55729">
    <property type="entry name" value="Acyl-CoA N-acyltransferases (Nat)"/>
    <property type="match status" value="1"/>
</dbReference>
<sequence length="2341" mass="234066">MASCGSAAPWWSLPETCTHCAKGDVEAEGRRVLVLCSACFSAGTHAGCHEDVAGEPLSKEITHGDGLYFCGHECQRSYETLEAATSKRVHIRDEPEQYTFELVQYKQHDRTVRSAVETAMRMFRSSFAPLIMENGRDLLEMVCTSYETPDEEVDAEGGGHNFSAFRLAILRSGGTIITAATLRVFGNKFAEMPFVSTREGFRRAGNCKRLMKAVDDLLLSAGVRVLVIPSINELLPMWTRKFGFDKLGDQEVEGIEDWIVDTDRETCTLVKKNLLPPGQQQQQQPAAQPAQQTRHKAPPAPFRPPQRGTAAATAVASGLPPPAARGAVSAAVAGKAPRRRGRAPKLSLRGSAGSSGSDDDRSTDGDGGGSSDDDGSRERDRGGSAPKRRRRWDSRQRSRGRARSDSESDFEPGAEERRAGGASDEEDDELVSEGEDGAGTKRRRKPAASAGAGPVSSTGGASGSAKGQHATAASAGISAGAAADGPPAKPKRVRRPAAPRQRRAPAGPPPLRSPPAPRPVHPIYGHDCSTVRLPDQVKPAPPPMEPNADAARGAPSQQFELTSHIVACIHRKANRAAVVAAAAGLPPPPKPPLVPLGYAGFAVLAQQAPAQPATAAVTAPAAGVAAAAAAPPQARAQATQPPQRPRYKRQRVEGQAHGQGQGAPRRRQGPPPARTPQQDEARMRRLRIRLAVRQRRMEYRELMMGFVVAEAVRQVLEAEQDEQRRHEGPGLLGARETDMALARDSEVARLRAENAELLRRQENLQRQLAAAEAALATAAAHSQRQPPLLAAAGDAPASPHGLQRARPTSSQLHSVCEPVPEAVVSPAGAGLLPPPSPPWLPSAAPHVATPSCDGGRSPAPRYYSPSPQHSVPAAAAAPAASSVTTAPLDGMPPFSGPSALSPCGVAPQEAPATGFQDGDHGGESGDDGGAGAGAIDIPDTCVGGGSGDGGHYDDSETRHQQLDTVISFGSPLEVRTVQSGLLLPLSLDATPPSPQPLPSHPVQQQQQQQQREQVAAQPEMAAVAPHAADDSAELPRQGSPPAATLPHSAPRVTSAQGAGELPLGVTAEINASDVETVEAAGGGALITGACKTSGPVVPAAAKSRPDGHRGLVDSAVDAASLSSGPAAVEGPSGVSSTAVPEVVQAAMEAEGPAADAAHPAVEAEVVLRAPEAYYNTGSSPRTGPCSVEAALNAAAGGIGAAAMGASVASETVVRSAHSHSDLEDGATGLDPGAVSTSGAAAAAAEEPSVTPPSPTAAEQHGAVVGGLTGCSSASSDEFGPRTGPAAEPSPAGDAAAPDAVDSAGEIDIAVQAAEAESAGTGAVAAAMAGGDVSAAVEMMEADQAREPIPVQTVPDASGESSVLPAAESGTAADDSGSTACAGNAMGLGVSSAAAPPLQAAPVAPPTATLPSLGAAQEPGPELRGGSPLAQPRSAETPRTPPPATAISASSGDGADGSPPGGSTPPAAVLSEVAASAQRALASLLNGMSPSSPKHLGATSLAAAVSGDGGANAGFRAAAEAVPGTVGGQSLSPLPLGTAGTAGCGGGTSTPALRLTADTPFPRRVPHASAASGGGGGDGSLFGAAAWSDAAGSRLIITASPAASTPTNAAPPPGRRSPATGRTASGTRRLAKRRIIMLNSDARTPGASGARVLAAPEGPVAVARPLATPGVNGGCATAAAAAAGSASGSEEAAQIILLAAAAAAEAGAGSEGALPPRPPSQCASLTASDALAPPAQPDPNRLDGGGSDAESGAIASPASLRRFELSCLQPLLPSVVSVLLEDTPPSQPRPAPSWRLASELAQEGDHEAVAGPARQDDSPDATQGTRRPVKRLRRRTKTAMDLFGEDVVLPVGVASDSSPSDSPGSDPPTPVDGAAGVVAAAGSAGAAGTKPAAASAARQDDSPDATQGTRRPVKRLRRRTKTAMDLFGEDVVLPVGVASDSSPSDSPGSDPPTPVDGAAGVVAAAGSAGAAGTKPAAASAGAVPVPAPAPAAKPGAAKSLAFSGPGVKSTERKGAPAGPASSVVGVAAPVEMAVALTLAPAGEAGCKLPRLGTLPARLSPSATSGSKLLGLGALTGLSGSLFGSRDPHKGGANKTVLPLLALPGPLDVALDLGLTAVESERELRTFAWPPGLQGDGAGSGRPAGRRAGRNSESSSSECRRSRGDAQGDKGGGSDCAGGAGGGGSPVSSVSYLDDLGSPLRSLFETITADMAADRHDKYGMLDSGSRSTLGLFEGAAAGGDFEGSQGVTPGSVAPQQQHPVPSPRRPLLAAAPLRVGALAAGCDGRECARGSPALGLSAGVVDAEELSALGSEGNAAHQHGAGTDVSSALRGVSALVDMLTVD</sequence>
<feature type="region of interest" description="Disordered" evidence="2">
    <location>
        <begin position="985"/>
        <end position="1055"/>
    </location>
</feature>
<dbReference type="InterPro" id="IPR042163">
    <property type="entry name" value="PHF12"/>
</dbReference>
<dbReference type="PROSITE" id="PS51186">
    <property type="entry name" value="GNAT"/>
    <property type="match status" value="1"/>
</dbReference>
<feature type="region of interest" description="Disordered" evidence="2">
    <location>
        <begin position="1851"/>
        <end position="1919"/>
    </location>
</feature>
<feature type="region of interest" description="Disordered" evidence="2">
    <location>
        <begin position="1215"/>
        <end position="1300"/>
    </location>
</feature>
<feature type="compositionally biased region" description="Low complexity" evidence="2">
    <location>
        <begin position="1870"/>
        <end position="1896"/>
    </location>
</feature>
<feature type="compositionally biased region" description="Low complexity" evidence="2">
    <location>
        <begin position="630"/>
        <end position="641"/>
    </location>
</feature>